<evidence type="ECO:0000313" key="1">
    <source>
        <dbReference type="EMBL" id="MBA0670640.1"/>
    </source>
</evidence>
<protein>
    <submittedName>
        <fullName evidence="1">Uncharacterized protein</fullName>
    </submittedName>
</protein>
<proteinExistence type="predicted"/>
<name>A0A7J8W725_9ROSI</name>
<gene>
    <name evidence="1" type="ORF">Goklo_000119</name>
</gene>
<sequence>MGKAVVQIREVADHLKTLAVQADTLTWKPTSQPNTVTVHGQNRKVWTKDWKGSNSSKKKCKISFSSK</sequence>
<comment type="caution">
    <text evidence="1">The sequence shown here is derived from an EMBL/GenBank/DDBJ whole genome shotgun (WGS) entry which is preliminary data.</text>
</comment>
<keyword evidence="2" id="KW-1185">Reference proteome</keyword>
<organism evidence="1 2">
    <name type="scientific">Gossypium klotzschianum</name>
    <dbReference type="NCBI Taxonomy" id="34286"/>
    <lineage>
        <taxon>Eukaryota</taxon>
        <taxon>Viridiplantae</taxon>
        <taxon>Streptophyta</taxon>
        <taxon>Embryophyta</taxon>
        <taxon>Tracheophyta</taxon>
        <taxon>Spermatophyta</taxon>
        <taxon>Magnoliopsida</taxon>
        <taxon>eudicotyledons</taxon>
        <taxon>Gunneridae</taxon>
        <taxon>Pentapetalae</taxon>
        <taxon>rosids</taxon>
        <taxon>malvids</taxon>
        <taxon>Malvales</taxon>
        <taxon>Malvaceae</taxon>
        <taxon>Malvoideae</taxon>
        <taxon>Gossypium</taxon>
    </lineage>
</organism>
<accession>A0A7J8W725</accession>
<reference evidence="1 2" key="1">
    <citation type="journal article" date="2019" name="Genome Biol. Evol.">
        <title>Insights into the evolution of the New World diploid cottons (Gossypium, subgenus Houzingenia) based on genome sequencing.</title>
        <authorList>
            <person name="Grover C.E."/>
            <person name="Arick M.A. 2nd"/>
            <person name="Thrash A."/>
            <person name="Conover J.L."/>
            <person name="Sanders W.S."/>
            <person name="Peterson D.G."/>
            <person name="Frelichowski J.E."/>
            <person name="Scheffler J.A."/>
            <person name="Scheffler B.E."/>
            <person name="Wendel J.F."/>
        </authorList>
    </citation>
    <scope>NUCLEOTIDE SEQUENCE [LARGE SCALE GENOMIC DNA]</scope>
    <source>
        <strain evidence="1">57</strain>
        <tissue evidence="1">Leaf</tissue>
    </source>
</reference>
<dbReference type="Proteomes" id="UP000593573">
    <property type="component" value="Unassembled WGS sequence"/>
</dbReference>
<dbReference type="AlphaFoldDB" id="A0A7J8W725"/>
<dbReference type="EMBL" id="JABFAB010237496">
    <property type="protein sequence ID" value="MBA0670640.1"/>
    <property type="molecule type" value="Genomic_DNA"/>
</dbReference>
<evidence type="ECO:0000313" key="2">
    <source>
        <dbReference type="Proteomes" id="UP000593573"/>
    </source>
</evidence>